<evidence type="ECO:0000256" key="6">
    <source>
        <dbReference type="ARBA" id="ARBA00023136"/>
    </source>
</evidence>
<dbReference type="InterPro" id="IPR036942">
    <property type="entry name" value="Beta-barrel_TonB_sf"/>
</dbReference>
<evidence type="ECO:0000256" key="7">
    <source>
        <dbReference type="ARBA" id="ARBA00023237"/>
    </source>
</evidence>
<keyword evidence="2 8" id="KW-0813">Transport</keyword>
<evidence type="ECO:0000256" key="9">
    <source>
        <dbReference type="RuleBase" id="RU003357"/>
    </source>
</evidence>
<dbReference type="InterPro" id="IPR000531">
    <property type="entry name" value="Beta-barrel_TonB"/>
</dbReference>
<dbReference type="RefSeq" id="WP_010852780.1">
    <property type="nucleotide sequence ID" value="NZ_AQHR01000022.1"/>
</dbReference>
<evidence type="ECO:0000259" key="12">
    <source>
        <dbReference type="Pfam" id="PF07715"/>
    </source>
</evidence>
<dbReference type="NCBIfam" id="TIGR04057">
    <property type="entry name" value="SusC_RagA_signa"/>
    <property type="match status" value="1"/>
</dbReference>
<accession>R7ZX44</accession>
<keyword evidence="3 8" id="KW-1134">Transmembrane beta strand</keyword>
<evidence type="ECO:0000259" key="11">
    <source>
        <dbReference type="Pfam" id="PF00593"/>
    </source>
</evidence>
<dbReference type="InterPro" id="IPR039426">
    <property type="entry name" value="TonB-dep_rcpt-like"/>
</dbReference>
<dbReference type="InterPro" id="IPR008969">
    <property type="entry name" value="CarboxyPept-like_regulatory"/>
</dbReference>
<keyword evidence="13" id="KW-0675">Receptor</keyword>
<reference evidence="13 14" key="1">
    <citation type="submission" date="2013-02" db="EMBL/GenBank/DDBJ databases">
        <title>A novel strain isolated from Lonar lake, Maharashtra, India.</title>
        <authorList>
            <person name="Singh A."/>
        </authorList>
    </citation>
    <scope>NUCLEOTIDE SEQUENCE [LARGE SCALE GENOMIC DNA]</scope>
    <source>
        <strain evidence="13 14">AK24</strain>
    </source>
</reference>
<keyword evidence="6 8" id="KW-0472">Membrane</keyword>
<dbReference type="InterPro" id="IPR023997">
    <property type="entry name" value="TonB-dep_OMP_SusC/RagA_CS"/>
</dbReference>
<dbReference type="Pfam" id="PF00593">
    <property type="entry name" value="TonB_dep_Rec_b-barrel"/>
    <property type="match status" value="1"/>
</dbReference>
<keyword evidence="14" id="KW-1185">Reference proteome</keyword>
<sequence>MNGISFEFRKSIRILYGLVFIVCFSFTASAWGSNKEGADHELALDRGISGTITNELDEPLPGATITVQGASIGTVSDIDGRFSLTVPDNATLVISYIGYKTQLIPVGVQSIFSIRMEQDESSLSEVLIVGYGTQEKKDVTGAVSSVKGAAIQNLPASGSSQLLQGRAAGVNVVRNGGAPGNQGSIRIRGTGTLNNADPLVIVDGVPGGNLNDINPNDIESIEILKDASASAIYGTRAANGVVLVTTKRGDFEKPLQFSVNGYTGVSNAIKTIDVLDAPTLAMLKRERFTNDGLPINPIWENPAYQTQLTNWQQELLGQGTINNMDISLVGGNRNSSFMLSGGFFEEKGMIQNSGFRRISFRMNSDHKINDRLKIGQSLQLISINEVTPNTLSAQTGVLWSAIRFHPGLPVRNADGSFSSSQISGEFGDINNPIFTQETMDSRSTTHKILGNVTAEYQILDGLKLRANVGIDGAIADGYNFNIIVADQIRANTRNNLSRSYNEFYSILSEYFLTYDKKINNKSTVGFVGGYTTQTFNSEGFNASKLDFPDESFDQRFLDVGQTLNNIGGGKSYDALASWFGRATYNYGDKYLATLTFRGDGSSKFAPERRWGYFPAFSLGWRVSEEDFFRNINFISNLKLTGGWGQLGNQNVPGLQYLALISSGRRYSFGGNQTVGAAQSRIPNQFITWESAVMTNFGMDIGFLENRLLANINYFIKDTRDMLIAPPTIGTVGLAQIPNQNLGELRNRGLEIELVYRQSRGDFSYSISGNASFIDNEVTRLVDGNFIGSQLYGRSSQEISRTYAGHPMATFFGWRADGLYQTNEEIQNDPNIANDPRRTNGLIRPGDVRFKDLNGDGIVDERDREILGSPHPKVVYGLNAEFGYKQFDLSLFFLGNAGVEIFNADRMQGLDPTYPFNMYAETENRWTGPNTSNTIPRMTTRRDNLNHRTSDLFIERGDFMRLKNLMLGYTLPTALTQKAGISRARFYVAGQNLLLFTNYSGMDPELGYINNNLQLNVDYAQYPQARTWTLGATITF</sequence>
<protein>
    <submittedName>
        <fullName evidence="13">TonB-dependent receptor</fullName>
    </submittedName>
</protein>
<dbReference type="STRING" id="1232681.ADIS_0632"/>
<keyword evidence="5 9" id="KW-0798">TonB box</keyword>
<feature type="transmembrane region" description="Helical" evidence="10">
    <location>
        <begin position="12"/>
        <end position="32"/>
    </location>
</feature>
<gene>
    <name evidence="13" type="ORF">ADIS_0632</name>
</gene>
<evidence type="ECO:0000256" key="5">
    <source>
        <dbReference type="ARBA" id="ARBA00023077"/>
    </source>
</evidence>
<comment type="subcellular location">
    <subcellularLocation>
        <location evidence="1 8">Cell outer membrane</location>
        <topology evidence="1 8">Multi-pass membrane protein</topology>
    </subcellularLocation>
</comment>
<evidence type="ECO:0000256" key="10">
    <source>
        <dbReference type="SAM" id="Phobius"/>
    </source>
</evidence>
<dbReference type="PROSITE" id="PS52016">
    <property type="entry name" value="TONB_DEPENDENT_REC_3"/>
    <property type="match status" value="1"/>
</dbReference>
<dbReference type="Proteomes" id="UP000013909">
    <property type="component" value="Unassembled WGS sequence"/>
</dbReference>
<dbReference type="AlphaFoldDB" id="R7ZX44"/>
<dbReference type="InterPro" id="IPR037066">
    <property type="entry name" value="Plug_dom_sf"/>
</dbReference>
<dbReference type="EMBL" id="AQHR01000022">
    <property type="protein sequence ID" value="EON78735.1"/>
    <property type="molecule type" value="Genomic_DNA"/>
</dbReference>
<proteinExistence type="inferred from homology"/>
<name>R7ZX44_9BACT</name>
<feature type="domain" description="TonB-dependent receptor-like beta-barrel" evidence="11">
    <location>
        <begin position="428"/>
        <end position="830"/>
    </location>
</feature>
<evidence type="ECO:0000256" key="3">
    <source>
        <dbReference type="ARBA" id="ARBA00022452"/>
    </source>
</evidence>
<dbReference type="Gene3D" id="2.40.170.20">
    <property type="entry name" value="TonB-dependent receptor, beta-barrel domain"/>
    <property type="match status" value="1"/>
</dbReference>
<organism evidence="13 14">
    <name type="scientific">Lunatimonas lonarensis</name>
    <dbReference type="NCBI Taxonomy" id="1232681"/>
    <lineage>
        <taxon>Bacteria</taxon>
        <taxon>Pseudomonadati</taxon>
        <taxon>Bacteroidota</taxon>
        <taxon>Cytophagia</taxon>
        <taxon>Cytophagales</taxon>
        <taxon>Cyclobacteriaceae</taxon>
    </lineage>
</organism>
<evidence type="ECO:0000313" key="13">
    <source>
        <dbReference type="EMBL" id="EON78735.1"/>
    </source>
</evidence>
<feature type="domain" description="TonB-dependent receptor plug" evidence="12">
    <location>
        <begin position="136"/>
        <end position="241"/>
    </location>
</feature>
<dbReference type="SUPFAM" id="SSF56935">
    <property type="entry name" value="Porins"/>
    <property type="match status" value="1"/>
</dbReference>
<evidence type="ECO:0000313" key="14">
    <source>
        <dbReference type="Proteomes" id="UP000013909"/>
    </source>
</evidence>
<dbReference type="OrthoDB" id="9768177at2"/>
<dbReference type="PATRIC" id="fig|1288963.3.peg.629"/>
<dbReference type="FunFam" id="2.170.130.10:FF:000003">
    <property type="entry name" value="SusC/RagA family TonB-linked outer membrane protein"/>
    <property type="match status" value="1"/>
</dbReference>
<dbReference type="GO" id="GO:0009279">
    <property type="term" value="C:cell outer membrane"/>
    <property type="evidence" value="ECO:0007669"/>
    <property type="project" value="UniProtKB-SubCell"/>
</dbReference>
<dbReference type="Gene3D" id="2.60.40.1120">
    <property type="entry name" value="Carboxypeptidase-like, regulatory domain"/>
    <property type="match status" value="1"/>
</dbReference>
<evidence type="ECO:0000256" key="4">
    <source>
        <dbReference type="ARBA" id="ARBA00022692"/>
    </source>
</evidence>
<dbReference type="InterPro" id="IPR012910">
    <property type="entry name" value="Plug_dom"/>
</dbReference>
<evidence type="ECO:0000256" key="2">
    <source>
        <dbReference type="ARBA" id="ARBA00022448"/>
    </source>
</evidence>
<dbReference type="SUPFAM" id="SSF49464">
    <property type="entry name" value="Carboxypeptidase regulatory domain-like"/>
    <property type="match status" value="1"/>
</dbReference>
<comment type="similarity">
    <text evidence="8 9">Belongs to the TonB-dependent receptor family.</text>
</comment>
<keyword evidence="7 8" id="KW-0998">Cell outer membrane</keyword>
<evidence type="ECO:0000256" key="1">
    <source>
        <dbReference type="ARBA" id="ARBA00004571"/>
    </source>
</evidence>
<dbReference type="InterPro" id="IPR023996">
    <property type="entry name" value="TonB-dep_OMP_SusC/RagA"/>
</dbReference>
<dbReference type="Pfam" id="PF13715">
    <property type="entry name" value="CarbopepD_reg_2"/>
    <property type="match status" value="1"/>
</dbReference>
<dbReference type="NCBIfam" id="TIGR04056">
    <property type="entry name" value="OMP_RagA_SusC"/>
    <property type="match status" value="1"/>
</dbReference>
<keyword evidence="4 8" id="KW-0812">Transmembrane</keyword>
<evidence type="ECO:0000256" key="8">
    <source>
        <dbReference type="PROSITE-ProRule" id="PRU01360"/>
    </source>
</evidence>
<comment type="caution">
    <text evidence="13">The sequence shown here is derived from an EMBL/GenBank/DDBJ whole genome shotgun (WGS) entry which is preliminary data.</text>
</comment>
<dbReference type="FunFam" id="2.60.40.1120:FF:000003">
    <property type="entry name" value="Outer membrane protein Omp121"/>
    <property type="match status" value="1"/>
</dbReference>
<dbReference type="Gene3D" id="2.170.130.10">
    <property type="entry name" value="TonB-dependent receptor, plug domain"/>
    <property type="match status" value="1"/>
</dbReference>
<dbReference type="Pfam" id="PF07715">
    <property type="entry name" value="Plug"/>
    <property type="match status" value="1"/>
</dbReference>
<keyword evidence="10" id="KW-1133">Transmembrane helix</keyword>